<proteinExistence type="predicted"/>
<evidence type="ECO:0000313" key="1">
    <source>
        <dbReference type="EMBL" id="TKB45658.1"/>
    </source>
</evidence>
<accession>A0A4U1B5H9</accession>
<reference evidence="1 2" key="1">
    <citation type="submission" date="2019-04" db="EMBL/GenBank/DDBJ databases">
        <title>Thalassotalea guangxiensis sp. nov., isolated from sediment of the coastal wetland.</title>
        <authorList>
            <person name="Zheng S."/>
            <person name="Zhang D."/>
        </authorList>
    </citation>
    <scope>NUCLEOTIDE SEQUENCE [LARGE SCALE GENOMIC DNA]</scope>
    <source>
        <strain evidence="1 2">ZS-4</strain>
    </source>
</reference>
<dbReference type="RefSeq" id="WP_169303071.1">
    <property type="nucleotide sequence ID" value="NZ_SWDB01000017.1"/>
</dbReference>
<dbReference type="EMBL" id="SWDB01000017">
    <property type="protein sequence ID" value="TKB45658.1"/>
    <property type="molecule type" value="Genomic_DNA"/>
</dbReference>
<keyword evidence="2" id="KW-1185">Reference proteome</keyword>
<organism evidence="1 2">
    <name type="scientific">Thalassotalea mangrovi</name>
    <dbReference type="NCBI Taxonomy" id="2572245"/>
    <lineage>
        <taxon>Bacteria</taxon>
        <taxon>Pseudomonadati</taxon>
        <taxon>Pseudomonadota</taxon>
        <taxon>Gammaproteobacteria</taxon>
        <taxon>Alteromonadales</taxon>
        <taxon>Colwelliaceae</taxon>
        <taxon>Thalassotalea</taxon>
    </lineage>
</organism>
<evidence type="ECO:0000313" key="2">
    <source>
        <dbReference type="Proteomes" id="UP000307999"/>
    </source>
</evidence>
<gene>
    <name evidence="1" type="ORF">E8M12_07775</name>
</gene>
<protein>
    <submittedName>
        <fullName evidence="1">Uncharacterized protein</fullName>
    </submittedName>
</protein>
<dbReference type="Proteomes" id="UP000307999">
    <property type="component" value="Unassembled WGS sequence"/>
</dbReference>
<dbReference type="AlphaFoldDB" id="A0A4U1B5H9"/>
<name>A0A4U1B5H9_9GAMM</name>
<sequence length="70" mass="8285">MGSSQDCVTRQSHSQWLQQFDDNQVIQQVRAGNLLFIGELFKRAKRLEFEGDLLMACHLYRQGYQYFDLI</sequence>
<comment type="caution">
    <text evidence="1">The sequence shown here is derived from an EMBL/GenBank/DDBJ whole genome shotgun (WGS) entry which is preliminary data.</text>
</comment>